<dbReference type="PANTHER" id="PTHR35936:SF17">
    <property type="entry name" value="ARGININE-BINDING EXTRACELLULAR PROTEIN ARTP"/>
    <property type="match status" value="1"/>
</dbReference>
<feature type="domain" description="Solute-binding protein family 3/N-terminal" evidence="2">
    <location>
        <begin position="79"/>
        <end position="288"/>
    </location>
</feature>
<keyword evidence="1" id="KW-0732">Signal</keyword>
<dbReference type="Proteomes" id="UP001065047">
    <property type="component" value="Unassembled WGS sequence"/>
</dbReference>
<dbReference type="Gene3D" id="3.40.190.10">
    <property type="entry name" value="Periplasmic binding protein-like II"/>
    <property type="match status" value="2"/>
</dbReference>
<evidence type="ECO:0000259" key="2">
    <source>
        <dbReference type="SMART" id="SM00062"/>
    </source>
</evidence>
<gene>
    <name evidence="3" type="ORF">AA14337_1680</name>
</gene>
<proteinExistence type="predicted"/>
<dbReference type="PANTHER" id="PTHR35936">
    <property type="entry name" value="MEMBRANE-BOUND LYTIC MUREIN TRANSGLYCOSYLASE F"/>
    <property type="match status" value="1"/>
</dbReference>
<comment type="caution">
    <text evidence="3">The sequence shown here is derived from an EMBL/GenBank/DDBJ whole genome shotgun (WGS) entry which is preliminary data.</text>
</comment>
<accession>A0ABQ0PTJ5</accession>
<dbReference type="SUPFAM" id="SSF53850">
    <property type="entry name" value="Periplasmic binding protein-like II"/>
    <property type="match status" value="1"/>
</dbReference>
<evidence type="ECO:0000256" key="1">
    <source>
        <dbReference type="ARBA" id="ARBA00022729"/>
    </source>
</evidence>
<evidence type="ECO:0000313" key="4">
    <source>
        <dbReference type="Proteomes" id="UP001065047"/>
    </source>
</evidence>
<evidence type="ECO:0000313" key="3">
    <source>
        <dbReference type="EMBL" id="GBQ80277.1"/>
    </source>
</evidence>
<name>A0ABQ0PTJ5_9PROT</name>
<dbReference type="EMBL" id="BAPF01000029">
    <property type="protein sequence ID" value="GBQ80277.1"/>
    <property type="molecule type" value="Genomic_DNA"/>
</dbReference>
<reference evidence="3" key="1">
    <citation type="submission" date="2013-04" db="EMBL/GenBank/DDBJ databases">
        <title>The genome sequencing project of 58 acetic acid bacteria.</title>
        <authorList>
            <person name="Okamoto-Kainuma A."/>
            <person name="Ishikawa M."/>
            <person name="Umino S."/>
            <person name="Koizumi Y."/>
            <person name="Shiwa Y."/>
            <person name="Yoshikawa H."/>
            <person name="Matsutani M."/>
            <person name="Matsushita K."/>
        </authorList>
    </citation>
    <scope>NUCLEOTIDE SEQUENCE</scope>
    <source>
        <strain evidence="3">DSM 14337</strain>
    </source>
</reference>
<keyword evidence="4" id="KW-1185">Reference proteome</keyword>
<organism evidence="3 4">
    <name type="scientific">Acetobacter malorum DSM 14337</name>
    <dbReference type="NCBI Taxonomy" id="1307910"/>
    <lineage>
        <taxon>Bacteria</taxon>
        <taxon>Pseudomonadati</taxon>
        <taxon>Pseudomonadota</taxon>
        <taxon>Alphaproteobacteria</taxon>
        <taxon>Acetobacterales</taxon>
        <taxon>Acetobacteraceae</taxon>
        <taxon>Acetobacter</taxon>
    </lineage>
</organism>
<dbReference type="Pfam" id="PF00497">
    <property type="entry name" value="SBP_bac_3"/>
    <property type="match status" value="1"/>
</dbReference>
<dbReference type="SMART" id="SM00062">
    <property type="entry name" value="PBPb"/>
    <property type="match status" value="1"/>
</dbReference>
<protein>
    <submittedName>
        <fullName evidence="3">Amino acid ABC transporter substrate-binding periplasmic protein</fullName>
    </submittedName>
</protein>
<dbReference type="InterPro" id="IPR001638">
    <property type="entry name" value="Solute-binding_3/MltF_N"/>
</dbReference>
<sequence>MSHVPQIRDLIMKRRQLIASVGLTAATAVVGHKAAANPYRASPPSTWDRIALTRKLRVGAALLEPWYFKDILHSGAPGSVTVGADMWRGICPVLAADLARTLEVDLEIVETTWANAVTGLQVDQYDVMFMLESTPRRALAVDFLPVPMLWYPLGVLADERISIARWSDLNDSRYSLAVALGSNSDEYVTSVAPRANILRFRSSAEIIAAFQSGRVNGGVLSAMAADIARVHIGTGKTILPMPVLSVPGGVAVRKEEDNRWKEFLTAFVTRYYNTGKMEEIYNTFLRYRGVNADTAVSLNRQDWGIKQ</sequence>